<keyword evidence="7" id="KW-0808">Transferase</keyword>
<dbReference type="PROSITE" id="PS50112">
    <property type="entry name" value="PAS"/>
    <property type="match status" value="1"/>
</dbReference>
<evidence type="ECO:0000313" key="21">
    <source>
        <dbReference type="Proteomes" id="UP000198859"/>
    </source>
</evidence>
<dbReference type="InterPro" id="IPR050351">
    <property type="entry name" value="BphY/WalK/GraS-like"/>
</dbReference>
<evidence type="ECO:0000256" key="2">
    <source>
        <dbReference type="ARBA" id="ARBA00001968"/>
    </source>
</evidence>
<dbReference type="GO" id="GO:0000156">
    <property type="term" value="F:phosphorelay response regulator activity"/>
    <property type="evidence" value="ECO:0007669"/>
    <property type="project" value="TreeGrafter"/>
</dbReference>
<dbReference type="GO" id="GO:0030295">
    <property type="term" value="F:protein kinase activator activity"/>
    <property type="evidence" value="ECO:0007669"/>
    <property type="project" value="TreeGrafter"/>
</dbReference>
<evidence type="ECO:0000256" key="15">
    <source>
        <dbReference type="ARBA" id="ARBA00039401"/>
    </source>
</evidence>
<dbReference type="InterPro" id="IPR005467">
    <property type="entry name" value="His_kinase_dom"/>
</dbReference>
<feature type="transmembrane region" description="Helical" evidence="16">
    <location>
        <begin position="92"/>
        <end position="111"/>
    </location>
</feature>
<dbReference type="InterPro" id="IPR003594">
    <property type="entry name" value="HATPase_dom"/>
</dbReference>
<evidence type="ECO:0000256" key="4">
    <source>
        <dbReference type="ARBA" id="ARBA00004236"/>
    </source>
</evidence>
<evidence type="ECO:0000256" key="10">
    <source>
        <dbReference type="ARBA" id="ARBA00022777"/>
    </source>
</evidence>
<name>A0A1H1Q3S9_9ACTN</name>
<evidence type="ECO:0000256" key="9">
    <source>
        <dbReference type="ARBA" id="ARBA00022741"/>
    </source>
</evidence>
<dbReference type="InterPro" id="IPR036890">
    <property type="entry name" value="HATPase_C_sf"/>
</dbReference>
<dbReference type="SMART" id="SM00388">
    <property type="entry name" value="HisKA"/>
    <property type="match status" value="1"/>
</dbReference>
<dbReference type="InterPro" id="IPR004358">
    <property type="entry name" value="Sig_transdc_His_kin-like_C"/>
</dbReference>
<evidence type="ECO:0000259" key="19">
    <source>
        <dbReference type="PROSITE" id="PS50113"/>
    </source>
</evidence>
<dbReference type="Pfam" id="PF13426">
    <property type="entry name" value="PAS_9"/>
    <property type="match status" value="1"/>
</dbReference>
<sequence length="707" mass="74158">MTTTPGAAPEQRADAGPLGRTALVTAVLLALVALSVLPPQWELGRDMWWPTLGLSAALLVYLGRRRFPACLVALTVLLAPLLALAYDLSPATAVGATTTVTAPALLAAWLLDPGGRVGALPAATFGSRRFHLVVLGVGLLCALVAYPFVVGTRGSGAALPVCALAFVTAVTALLVVLPLLSAPGRRAAAAGRVELLAQRAALVLVVAAIFWPTTGVGLIFLLFPVLGWGGLRAGQRETHLQVFGTSVAAYVLTLAGHGPLAADLPGNLPPAFSDVTLFLFIASLSYLVVPLARTVDRLSAVTRQQERSETTVERMLDSATRTVFVATDELGRMTHYNDGAHQTLGYAAADVLGRSPVMFHTAAEVARQAAHFATPPDHTAVVMAQVASRERRDWEFVRQDGEVRMISLELNQITAPGGRVLGYIASGEDITERLRAQEALVTALDREHQSVVRLQEVDHVKQELVSNVSHELRTPITSISGYVELLADGSLGELSPSQRDAVDRIERNTARLGLLVEDLLLLSRAEARQLDLVQDEVDLVGVAGEAVELLDELVRSRDLAVATTLPDAPVTVVGDPVALERVVTNLVSNAVKFTPDGGRVAVCVSADGGAGAGGPRAAVLEVSDTGMGISEEDQAQLFTRFFRAAEATDSAIQGTGLGLSIVHAIVEQHGGEVAIASQPGAGTTVTVRLPLAAPEAPGRATGPVTSR</sequence>
<dbReference type="AlphaFoldDB" id="A0A1H1Q3S9"/>
<keyword evidence="6" id="KW-0597">Phosphoprotein</keyword>
<feature type="domain" description="PAC" evidence="19">
    <location>
        <begin position="390"/>
        <end position="442"/>
    </location>
</feature>
<dbReference type="PANTHER" id="PTHR42878:SF7">
    <property type="entry name" value="SENSOR HISTIDINE KINASE GLRK"/>
    <property type="match status" value="1"/>
</dbReference>
<dbReference type="GO" id="GO:0000155">
    <property type="term" value="F:phosphorelay sensor kinase activity"/>
    <property type="evidence" value="ECO:0007669"/>
    <property type="project" value="InterPro"/>
</dbReference>
<organism evidence="20 21">
    <name type="scientific">Nocardioides scoriae</name>
    <dbReference type="NCBI Taxonomy" id="642780"/>
    <lineage>
        <taxon>Bacteria</taxon>
        <taxon>Bacillati</taxon>
        <taxon>Actinomycetota</taxon>
        <taxon>Actinomycetes</taxon>
        <taxon>Propionibacteriales</taxon>
        <taxon>Nocardioidaceae</taxon>
        <taxon>Nocardioides</taxon>
    </lineage>
</organism>
<keyword evidence="10" id="KW-0418">Kinase</keyword>
<evidence type="ECO:0000256" key="12">
    <source>
        <dbReference type="ARBA" id="ARBA00022989"/>
    </source>
</evidence>
<evidence type="ECO:0000256" key="14">
    <source>
        <dbReference type="ARBA" id="ARBA00023136"/>
    </source>
</evidence>
<dbReference type="GO" id="GO:0005524">
    <property type="term" value="F:ATP binding"/>
    <property type="evidence" value="ECO:0007669"/>
    <property type="project" value="UniProtKB-KW"/>
</dbReference>
<feature type="domain" description="PAS" evidence="18">
    <location>
        <begin position="308"/>
        <end position="358"/>
    </location>
</feature>
<dbReference type="Gene3D" id="3.30.450.20">
    <property type="entry name" value="PAS domain"/>
    <property type="match status" value="1"/>
</dbReference>
<dbReference type="Pfam" id="PF02518">
    <property type="entry name" value="HATPase_c"/>
    <property type="match status" value="1"/>
</dbReference>
<dbReference type="GO" id="GO:0007234">
    <property type="term" value="P:osmosensory signaling via phosphorelay pathway"/>
    <property type="evidence" value="ECO:0007669"/>
    <property type="project" value="TreeGrafter"/>
</dbReference>
<dbReference type="GO" id="GO:0005886">
    <property type="term" value="C:plasma membrane"/>
    <property type="evidence" value="ECO:0007669"/>
    <property type="project" value="UniProtKB-SubCell"/>
</dbReference>
<evidence type="ECO:0000256" key="11">
    <source>
        <dbReference type="ARBA" id="ARBA00022840"/>
    </source>
</evidence>
<dbReference type="PANTHER" id="PTHR42878">
    <property type="entry name" value="TWO-COMPONENT HISTIDINE KINASE"/>
    <property type="match status" value="1"/>
</dbReference>
<evidence type="ECO:0000256" key="1">
    <source>
        <dbReference type="ARBA" id="ARBA00000085"/>
    </source>
</evidence>
<dbReference type="Proteomes" id="UP000198859">
    <property type="component" value="Chromosome I"/>
</dbReference>
<comment type="subcellular location">
    <subcellularLocation>
        <location evidence="4">Cell membrane</location>
    </subcellularLocation>
    <subcellularLocation>
        <location evidence="3">Membrane</location>
        <topology evidence="3">Multi-pass membrane protein</topology>
    </subcellularLocation>
</comment>
<feature type="domain" description="Histidine kinase" evidence="17">
    <location>
        <begin position="467"/>
        <end position="693"/>
    </location>
</feature>
<keyword evidence="12 16" id="KW-1133">Transmembrane helix</keyword>
<gene>
    <name evidence="20" type="ORF">SAMN04488570_1308</name>
</gene>
<dbReference type="OrthoDB" id="3272969at2"/>
<dbReference type="InterPro" id="IPR036097">
    <property type="entry name" value="HisK_dim/P_sf"/>
</dbReference>
<dbReference type="EMBL" id="LT629757">
    <property type="protein sequence ID" value="SDS18024.1"/>
    <property type="molecule type" value="Genomic_DNA"/>
</dbReference>
<evidence type="ECO:0000256" key="16">
    <source>
        <dbReference type="SAM" id="Phobius"/>
    </source>
</evidence>
<dbReference type="Gene3D" id="1.10.287.130">
    <property type="match status" value="1"/>
</dbReference>
<protein>
    <recommendedName>
        <fullName evidence="15">Sensor-like histidine kinase SenX3</fullName>
        <ecNumber evidence="5">2.7.13.3</ecNumber>
    </recommendedName>
</protein>
<evidence type="ECO:0000259" key="18">
    <source>
        <dbReference type="PROSITE" id="PS50112"/>
    </source>
</evidence>
<dbReference type="FunFam" id="3.30.565.10:FF:000006">
    <property type="entry name" value="Sensor histidine kinase WalK"/>
    <property type="match status" value="1"/>
</dbReference>
<comment type="cofactor">
    <cofactor evidence="2">
        <name>a divalent metal cation</name>
        <dbReference type="ChEBI" id="CHEBI:60240"/>
    </cofactor>
</comment>
<feature type="transmembrane region" description="Helical" evidence="16">
    <location>
        <begin position="157"/>
        <end position="180"/>
    </location>
</feature>
<evidence type="ECO:0000256" key="3">
    <source>
        <dbReference type="ARBA" id="ARBA00004141"/>
    </source>
</evidence>
<dbReference type="SUPFAM" id="SSF47384">
    <property type="entry name" value="Homodimeric domain of signal transducing histidine kinase"/>
    <property type="match status" value="1"/>
</dbReference>
<evidence type="ECO:0000256" key="7">
    <source>
        <dbReference type="ARBA" id="ARBA00022679"/>
    </source>
</evidence>
<evidence type="ECO:0000256" key="13">
    <source>
        <dbReference type="ARBA" id="ARBA00023012"/>
    </source>
</evidence>
<dbReference type="InterPro" id="IPR000700">
    <property type="entry name" value="PAS-assoc_C"/>
</dbReference>
<keyword evidence="21" id="KW-1185">Reference proteome</keyword>
<dbReference type="CDD" id="cd00082">
    <property type="entry name" value="HisKA"/>
    <property type="match status" value="1"/>
</dbReference>
<keyword evidence="14 16" id="KW-0472">Membrane</keyword>
<dbReference type="SUPFAM" id="SSF55785">
    <property type="entry name" value="PYP-like sensor domain (PAS domain)"/>
    <property type="match status" value="1"/>
</dbReference>
<dbReference type="EC" id="2.7.13.3" evidence="5"/>
<dbReference type="InterPro" id="IPR000014">
    <property type="entry name" value="PAS"/>
</dbReference>
<accession>A0A1H1Q3S9</accession>
<dbReference type="GO" id="GO:0005509">
    <property type="term" value="F:calcium ion binding"/>
    <property type="evidence" value="ECO:0007669"/>
    <property type="project" value="UniProtKB-ARBA"/>
</dbReference>
<dbReference type="PRINTS" id="PR00344">
    <property type="entry name" value="BCTRLSENSOR"/>
</dbReference>
<dbReference type="CDD" id="cd00130">
    <property type="entry name" value="PAS"/>
    <property type="match status" value="1"/>
</dbReference>
<comment type="catalytic activity">
    <reaction evidence="1">
        <text>ATP + protein L-histidine = ADP + protein N-phospho-L-histidine.</text>
        <dbReference type="EC" id="2.7.13.3"/>
    </reaction>
</comment>
<evidence type="ECO:0000259" key="17">
    <source>
        <dbReference type="PROSITE" id="PS50109"/>
    </source>
</evidence>
<dbReference type="PROSITE" id="PS50113">
    <property type="entry name" value="PAC"/>
    <property type="match status" value="1"/>
</dbReference>
<keyword evidence="8 16" id="KW-0812">Transmembrane</keyword>
<feature type="transmembrane region" description="Helical" evidence="16">
    <location>
        <begin position="21"/>
        <end position="41"/>
    </location>
</feature>
<feature type="transmembrane region" description="Helical" evidence="16">
    <location>
        <begin position="201"/>
        <end position="223"/>
    </location>
</feature>
<evidence type="ECO:0000256" key="5">
    <source>
        <dbReference type="ARBA" id="ARBA00012438"/>
    </source>
</evidence>
<dbReference type="InterPro" id="IPR003661">
    <property type="entry name" value="HisK_dim/P_dom"/>
</dbReference>
<feature type="transmembrane region" description="Helical" evidence="16">
    <location>
        <begin position="132"/>
        <end position="151"/>
    </location>
</feature>
<evidence type="ECO:0000256" key="6">
    <source>
        <dbReference type="ARBA" id="ARBA00022553"/>
    </source>
</evidence>
<dbReference type="SUPFAM" id="SSF55874">
    <property type="entry name" value="ATPase domain of HSP90 chaperone/DNA topoisomerase II/histidine kinase"/>
    <property type="match status" value="1"/>
</dbReference>
<evidence type="ECO:0000313" key="20">
    <source>
        <dbReference type="EMBL" id="SDS18024.1"/>
    </source>
</evidence>
<feature type="transmembrane region" description="Helical" evidence="16">
    <location>
        <begin position="69"/>
        <end position="86"/>
    </location>
</feature>
<dbReference type="NCBIfam" id="TIGR00229">
    <property type="entry name" value="sensory_box"/>
    <property type="match status" value="1"/>
</dbReference>
<proteinExistence type="predicted"/>
<keyword evidence="13" id="KW-0902">Two-component regulatory system</keyword>
<dbReference type="STRING" id="642780.SAMN04488570_1308"/>
<reference evidence="21" key="1">
    <citation type="submission" date="2016-10" db="EMBL/GenBank/DDBJ databases">
        <authorList>
            <person name="Varghese N."/>
            <person name="Submissions S."/>
        </authorList>
    </citation>
    <scope>NUCLEOTIDE SEQUENCE [LARGE SCALE GENOMIC DNA]</scope>
    <source>
        <strain evidence="21">DSM 22127</strain>
    </source>
</reference>
<dbReference type="RefSeq" id="WP_091727461.1">
    <property type="nucleotide sequence ID" value="NZ_LT629757.1"/>
</dbReference>
<keyword evidence="9" id="KW-0547">Nucleotide-binding</keyword>
<dbReference type="PROSITE" id="PS50109">
    <property type="entry name" value="HIS_KIN"/>
    <property type="match status" value="1"/>
</dbReference>
<dbReference type="Gene3D" id="3.30.565.10">
    <property type="entry name" value="Histidine kinase-like ATPase, C-terminal domain"/>
    <property type="match status" value="1"/>
</dbReference>
<dbReference type="InterPro" id="IPR035965">
    <property type="entry name" value="PAS-like_dom_sf"/>
</dbReference>
<evidence type="ECO:0000256" key="8">
    <source>
        <dbReference type="ARBA" id="ARBA00022692"/>
    </source>
</evidence>
<keyword evidence="11" id="KW-0067">ATP-binding</keyword>
<dbReference type="SMART" id="SM00387">
    <property type="entry name" value="HATPase_c"/>
    <property type="match status" value="1"/>
</dbReference>
<dbReference type="Pfam" id="PF00512">
    <property type="entry name" value="HisKA"/>
    <property type="match status" value="1"/>
</dbReference>
<dbReference type="FunFam" id="1.10.287.130:FF:000001">
    <property type="entry name" value="Two-component sensor histidine kinase"/>
    <property type="match status" value="1"/>
</dbReference>